<comment type="caution">
    <text evidence="1">The sequence shown here is derived from an EMBL/GenBank/DDBJ whole genome shotgun (WGS) entry which is preliminary data.</text>
</comment>
<organism evidence="1 2">
    <name type="scientific">Hibiscus sabdariffa</name>
    <name type="common">roselle</name>
    <dbReference type="NCBI Taxonomy" id="183260"/>
    <lineage>
        <taxon>Eukaryota</taxon>
        <taxon>Viridiplantae</taxon>
        <taxon>Streptophyta</taxon>
        <taxon>Embryophyta</taxon>
        <taxon>Tracheophyta</taxon>
        <taxon>Spermatophyta</taxon>
        <taxon>Magnoliopsida</taxon>
        <taxon>eudicotyledons</taxon>
        <taxon>Gunneridae</taxon>
        <taxon>Pentapetalae</taxon>
        <taxon>rosids</taxon>
        <taxon>malvids</taxon>
        <taxon>Malvales</taxon>
        <taxon>Malvaceae</taxon>
        <taxon>Malvoideae</taxon>
        <taxon>Hibiscus</taxon>
    </lineage>
</organism>
<dbReference type="EMBL" id="JBBPBN010000031">
    <property type="protein sequence ID" value="KAK9004370.1"/>
    <property type="molecule type" value="Genomic_DNA"/>
</dbReference>
<sequence>MGDEKSWSGRAKLCAQPRNYYDLRENEPESTTEVEAEVGIVEYPEVLEPQPTIEIFIKAEILNISESHSTIEVVAGAEILQMTEPQLNISIVKEVESPSPIERR</sequence>
<protein>
    <submittedName>
        <fullName evidence="1">Uncharacterized protein</fullName>
    </submittedName>
</protein>
<proteinExistence type="predicted"/>
<gene>
    <name evidence="1" type="ORF">V6N11_002172</name>
</gene>
<name>A0ABR2QV09_9ROSI</name>
<dbReference type="Proteomes" id="UP001396334">
    <property type="component" value="Unassembled WGS sequence"/>
</dbReference>
<keyword evidence="2" id="KW-1185">Reference proteome</keyword>
<evidence type="ECO:0000313" key="1">
    <source>
        <dbReference type="EMBL" id="KAK9004370.1"/>
    </source>
</evidence>
<accession>A0ABR2QV09</accession>
<evidence type="ECO:0000313" key="2">
    <source>
        <dbReference type="Proteomes" id="UP001396334"/>
    </source>
</evidence>
<reference evidence="1 2" key="1">
    <citation type="journal article" date="2024" name="G3 (Bethesda)">
        <title>Genome assembly of Hibiscus sabdariffa L. provides insights into metabolisms of medicinal natural products.</title>
        <authorList>
            <person name="Kim T."/>
        </authorList>
    </citation>
    <scope>NUCLEOTIDE SEQUENCE [LARGE SCALE GENOMIC DNA]</scope>
    <source>
        <strain evidence="1">TK-2024</strain>
        <tissue evidence="1">Old leaves</tissue>
    </source>
</reference>